<comment type="subunit">
    <text evidence="3 10">Homodimers and heterodimers.</text>
</comment>
<evidence type="ECO:0000256" key="4">
    <source>
        <dbReference type="ARBA" id="ARBA00022491"/>
    </source>
</evidence>
<dbReference type="EMBL" id="JAGKQH010000012">
    <property type="protein sequence ID" value="KAG6586078.1"/>
    <property type="molecule type" value="Genomic_DNA"/>
</dbReference>
<dbReference type="PANTHER" id="PTHR31734">
    <property type="entry name" value="AUXIN-RESPONSIVE PROTEIN IAA17"/>
    <property type="match status" value="1"/>
</dbReference>
<evidence type="ECO:0000256" key="7">
    <source>
        <dbReference type="ARBA" id="ARBA00023242"/>
    </source>
</evidence>
<name>A0AAV6MUJ4_9ROSI</name>
<keyword evidence="4 10" id="KW-0678">Repressor</keyword>
<keyword evidence="7 10" id="KW-0539">Nucleus</keyword>
<evidence type="ECO:0000256" key="5">
    <source>
        <dbReference type="ARBA" id="ARBA00023015"/>
    </source>
</evidence>
<dbReference type="Pfam" id="PF02309">
    <property type="entry name" value="AUX_IAA"/>
    <property type="match status" value="1"/>
</dbReference>
<evidence type="ECO:0000256" key="1">
    <source>
        <dbReference type="ARBA" id="ARBA00004123"/>
    </source>
</evidence>
<evidence type="ECO:0000256" key="8">
    <source>
        <dbReference type="ARBA" id="ARBA00023294"/>
    </source>
</evidence>
<keyword evidence="6 10" id="KW-0804">Transcription</keyword>
<sequence>MNTFHSHTQSPAAAAAAAAEYFKMRRWPETQLGPPPLQQQQQRMEEEEEEEDFAAVIPPVTVVLEGRAICQRISLHKHASYESLAKALRRMFVDDDDGGCGGGGGGEPSGDRQLDLANAVPGHLVAYEDIENDLLLAGDLNWNDFVRVAKRIRILPIKANSRRGRGNN</sequence>
<dbReference type="AlphaFoldDB" id="A0AAV6MUJ4"/>
<proteinExistence type="inferred from homology"/>
<evidence type="ECO:0000256" key="9">
    <source>
        <dbReference type="ARBA" id="ARBA00025283"/>
    </source>
</evidence>
<dbReference type="Proteomes" id="UP000685013">
    <property type="component" value="Chromosome 12"/>
</dbReference>
<dbReference type="GO" id="GO:0005634">
    <property type="term" value="C:nucleus"/>
    <property type="evidence" value="ECO:0007669"/>
    <property type="project" value="UniProtKB-SubCell"/>
</dbReference>
<feature type="non-terminal residue" evidence="12">
    <location>
        <position position="1"/>
    </location>
</feature>
<dbReference type="GO" id="GO:0006355">
    <property type="term" value="P:regulation of DNA-templated transcription"/>
    <property type="evidence" value="ECO:0007669"/>
    <property type="project" value="InterPro"/>
</dbReference>
<dbReference type="InterPro" id="IPR003311">
    <property type="entry name" value="AUX_IAA"/>
</dbReference>
<dbReference type="InterPro" id="IPR053793">
    <property type="entry name" value="PB1-like"/>
</dbReference>
<evidence type="ECO:0000313" key="12">
    <source>
        <dbReference type="EMBL" id="KAG6586078.1"/>
    </source>
</evidence>
<evidence type="ECO:0000256" key="6">
    <source>
        <dbReference type="ARBA" id="ARBA00023163"/>
    </source>
</evidence>
<comment type="similarity">
    <text evidence="2 10">Belongs to the Aux/IAA family.</text>
</comment>
<dbReference type="PROSITE" id="PS51745">
    <property type="entry name" value="PB1"/>
    <property type="match status" value="1"/>
</dbReference>
<comment type="subcellular location">
    <subcellularLocation>
        <location evidence="1 10">Nucleus</location>
    </subcellularLocation>
</comment>
<evidence type="ECO:0000259" key="11">
    <source>
        <dbReference type="PROSITE" id="PS51745"/>
    </source>
</evidence>
<gene>
    <name evidence="12" type="primary">IAA33</name>
    <name evidence="12" type="ORF">SDJN03_18811</name>
</gene>
<keyword evidence="5 10" id="KW-0805">Transcription regulation</keyword>
<reference evidence="12 13" key="1">
    <citation type="journal article" date="2021" name="Hortic Res">
        <title>The domestication of Cucurbita argyrosperma as revealed by the genome of its wild relative.</title>
        <authorList>
            <person name="Barrera-Redondo J."/>
            <person name="Sanchez-de la Vega G."/>
            <person name="Aguirre-Liguori J.A."/>
            <person name="Castellanos-Morales G."/>
            <person name="Gutierrez-Guerrero Y.T."/>
            <person name="Aguirre-Dugua X."/>
            <person name="Aguirre-Planter E."/>
            <person name="Tenaillon M.I."/>
            <person name="Lira-Saade R."/>
            <person name="Eguiarte L.E."/>
        </authorList>
    </citation>
    <scope>NUCLEOTIDE SEQUENCE [LARGE SCALE GENOMIC DNA]</scope>
    <source>
        <strain evidence="12">JBR-2021</strain>
    </source>
</reference>
<dbReference type="InterPro" id="IPR033389">
    <property type="entry name" value="AUX/IAA_dom"/>
</dbReference>
<keyword evidence="13" id="KW-1185">Reference proteome</keyword>
<evidence type="ECO:0000313" key="13">
    <source>
        <dbReference type="Proteomes" id="UP000685013"/>
    </source>
</evidence>
<dbReference type="GO" id="GO:0009734">
    <property type="term" value="P:auxin-activated signaling pathway"/>
    <property type="evidence" value="ECO:0007669"/>
    <property type="project" value="UniProtKB-UniRule"/>
</dbReference>
<dbReference type="PANTHER" id="PTHR31734:SF7">
    <property type="entry name" value="AUXIN-RESPONSIVE PROTEIN IAA33"/>
    <property type="match status" value="1"/>
</dbReference>
<comment type="caution">
    <text evidence="12">The sequence shown here is derived from an EMBL/GenBank/DDBJ whole genome shotgun (WGS) entry which is preliminary data.</text>
</comment>
<accession>A0AAV6MUJ4</accession>
<evidence type="ECO:0000256" key="10">
    <source>
        <dbReference type="RuleBase" id="RU004549"/>
    </source>
</evidence>
<keyword evidence="8 10" id="KW-0927">Auxin signaling pathway</keyword>
<organism evidence="12 13">
    <name type="scientific">Cucurbita argyrosperma subsp. sororia</name>
    <dbReference type="NCBI Taxonomy" id="37648"/>
    <lineage>
        <taxon>Eukaryota</taxon>
        <taxon>Viridiplantae</taxon>
        <taxon>Streptophyta</taxon>
        <taxon>Embryophyta</taxon>
        <taxon>Tracheophyta</taxon>
        <taxon>Spermatophyta</taxon>
        <taxon>Magnoliopsida</taxon>
        <taxon>eudicotyledons</taxon>
        <taxon>Gunneridae</taxon>
        <taxon>Pentapetalae</taxon>
        <taxon>rosids</taxon>
        <taxon>fabids</taxon>
        <taxon>Cucurbitales</taxon>
        <taxon>Cucurbitaceae</taxon>
        <taxon>Cucurbiteae</taxon>
        <taxon>Cucurbita</taxon>
    </lineage>
</organism>
<protein>
    <recommendedName>
        <fullName evidence="10">Auxin-responsive protein</fullName>
    </recommendedName>
</protein>
<comment type="function">
    <text evidence="9">Aux/IAA proteins are short-lived transcriptional factors that function as repressors of early auxin response genes at low auxin concentrations. Repression is thought to result from the interaction with auxin response factors (ARFs), proteins that bind to the auxin-responsive promoter element (AuxRE). Formation of heterodimers with ARF proteins may alter their ability to modulate early auxin response genes expression.</text>
</comment>
<evidence type="ECO:0000256" key="3">
    <source>
        <dbReference type="ARBA" id="ARBA00011726"/>
    </source>
</evidence>
<evidence type="ECO:0000256" key="2">
    <source>
        <dbReference type="ARBA" id="ARBA00006728"/>
    </source>
</evidence>
<feature type="domain" description="PB1" evidence="11">
    <location>
        <begin position="57"/>
        <end position="159"/>
    </location>
</feature>